<gene>
    <name evidence="3" type="ORF">AAL_05564</name>
</gene>
<dbReference type="SUPFAM" id="SSF52087">
    <property type="entry name" value="CRAL/TRIO domain"/>
    <property type="match status" value="1"/>
</dbReference>
<evidence type="ECO:0000256" key="1">
    <source>
        <dbReference type="SAM" id="MobiDB-lite"/>
    </source>
</evidence>
<dbReference type="InterPro" id="IPR011074">
    <property type="entry name" value="CRAL/TRIO_N_dom"/>
</dbReference>
<sequence length="543" mass="61805">MSKLQKRLSFASTATGQTSSMRMPQRRLSFASTNTASMSSPTNPLAPPLPKIRPGYLGNLSEAQEARLRALWAIALKFIEICEADDVTSSAKTLEDKYVPPAKKSSTRSKGKCATHEMHPTLVKEMLSLLPSDEKNLEKLAKKCVEALDNWTPHMYRLIVTNVVKHEHPDALALRFLRASNWDIIEATRMMGKTIYWRTMEAAIDDDILRVGEGGSVEDELNGQGFKRTLGADFMKQIRWGKSFVHGTDLDGRPIIHLRIRLHKASDQCPQSLERYAIYLLELARLALRHPVEMGTILIDLSGFRLANFDLKPLKFLMRTLEEHYPDSVGLILVHNAPFGAKTLYRLIKCWLKSALVSKVKFTYGKRGLRRYIAPDQLIKELGGEEDWTYEYEEPKPHENIKMNNVATRDCLLEERRVMALKFEELTREWVMNAQLSARARQVSYRRDQLVDELAENYWELDPYVRARSLYDRQGYFRGADGVDWYPLPPPPSPPVPPRLDEEDESVVISSSSLEKVASFSGALSHHEMASIAGYDSSVYDSD</sequence>
<feature type="compositionally biased region" description="Polar residues" evidence="1">
    <location>
        <begin position="10"/>
        <end position="22"/>
    </location>
</feature>
<dbReference type="AlphaFoldDB" id="A0A168AF05"/>
<proteinExistence type="predicted"/>
<dbReference type="PANTHER" id="PTHR46590:SF1">
    <property type="entry name" value="PHOSPHATIDYLINOSITOL TRANSFER PROTEIN CSR1"/>
    <property type="match status" value="1"/>
</dbReference>
<dbReference type="CDD" id="cd00170">
    <property type="entry name" value="SEC14"/>
    <property type="match status" value="1"/>
</dbReference>
<comment type="caution">
    <text evidence="3">The sequence shown here is derived from an EMBL/GenBank/DDBJ whole genome shotgun (WGS) entry which is preliminary data.</text>
</comment>
<accession>A0A168AF05</accession>
<evidence type="ECO:0000313" key="3">
    <source>
        <dbReference type="EMBL" id="KZZ93848.1"/>
    </source>
</evidence>
<feature type="region of interest" description="Disordered" evidence="1">
    <location>
        <begin position="1"/>
        <end position="25"/>
    </location>
</feature>
<dbReference type="PROSITE" id="PS50191">
    <property type="entry name" value="CRAL_TRIO"/>
    <property type="match status" value="1"/>
</dbReference>
<dbReference type="SMART" id="SM01100">
    <property type="entry name" value="CRAL_TRIO_N"/>
    <property type="match status" value="1"/>
</dbReference>
<dbReference type="Pfam" id="PF03765">
    <property type="entry name" value="CRAL_TRIO_N"/>
    <property type="match status" value="1"/>
</dbReference>
<dbReference type="InterPro" id="IPR036273">
    <property type="entry name" value="CRAL/TRIO_N_dom_sf"/>
</dbReference>
<feature type="domain" description="CRAL-TRIO" evidence="2">
    <location>
        <begin position="245"/>
        <end position="390"/>
    </location>
</feature>
<evidence type="ECO:0000313" key="4">
    <source>
        <dbReference type="Proteomes" id="UP000078544"/>
    </source>
</evidence>
<dbReference type="Pfam" id="PF00650">
    <property type="entry name" value="CRAL_TRIO"/>
    <property type="match status" value="1"/>
</dbReference>
<dbReference type="Gene3D" id="3.40.525.10">
    <property type="entry name" value="CRAL-TRIO lipid binding domain"/>
    <property type="match status" value="1"/>
</dbReference>
<dbReference type="SUPFAM" id="SSF46938">
    <property type="entry name" value="CRAL/TRIO N-terminal domain"/>
    <property type="match status" value="1"/>
</dbReference>
<dbReference type="InterPro" id="IPR036865">
    <property type="entry name" value="CRAL-TRIO_dom_sf"/>
</dbReference>
<dbReference type="PANTHER" id="PTHR46590">
    <property type="entry name" value="PHOSPHATIDYLINOSITOL TRANSFER PROTEIN CSR1-RELATED"/>
    <property type="match status" value="1"/>
</dbReference>
<keyword evidence="4" id="KW-1185">Reference proteome</keyword>
<name>A0A168AF05_9HYPO</name>
<dbReference type="InterPro" id="IPR001251">
    <property type="entry name" value="CRAL-TRIO_dom"/>
</dbReference>
<dbReference type="Proteomes" id="UP000078544">
    <property type="component" value="Unassembled WGS sequence"/>
</dbReference>
<organism evidence="3 4">
    <name type="scientific">Moelleriella libera RCEF 2490</name>
    <dbReference type="NCBI Taxonomy" id="1081109"/>
    <lineage>
        <taxon>Eukaryota</taxon>
        <taxon>Fungi</taxon>
        <taxon>Dikarya</taxon>
        <taxon>Ascomycota</taxon>
        <taxon>Pezizomycotina</taxon>
        <taxon>Sordariomycetes</taxon>
        <taxon>Hypocreomycetidae</taxon>
        <taxon>Hypocreales</taxon>
        <taxon>Clavicipitaceae</taxon>
        <taxon>Moelleriella</taxon>
    </lineage>
</organism>
<dbReference type="EMBL" id="AZGY01000012">
    <property type="protein sequence ID" value="KZZ93848.1"/>
    <property type="molecule type" value="Genomic_DNA"/>
</dbReference>
<dbReference type="STRING" id="1081109.A0A168AF05"/>
<protein>
    <submittedName>
        <fullName evidence="3">CRAL/TRIO domain protein</fullName>
    </submittedName>
</protein>
<evidence type="ECO:0000259" key="2">
    <source>
        <dbReference type="PROSITE" id="PS50191"/>
    </source>
</evidence>
<dbReference type="SMART" id="SM00516">
    <property type="entry name" value="SEC14"/>
    <property type="match status" value="1"/>
</dbReference>
<reference evidence="3 4" key="1">
    <citation type="journal article" date="2016" name="Genome Biol. Evol.">
        <title>Divergent and convergent evolution of fungal pathogenicity.</title>
        <authorList>
            <person name="Shang Y."/>
            <person name="Xiao G."/>
            <person name="Zheng P."/>
            <person name="Cen K."/>
            <person name="Zhan S."/>
            <person name="Wang C."/>
        </authorList>
    </citation>
    <scope>NUCLEOTIDE SEQUENCE [LARGE SCALE GENOMIC DNA]</scope>
    <source>
        <strain evidence="3 4">RCEF 2490</strain>
    </source>
</reference>
<dbReference type="OrthoDB" id="43460at2759"/>
<dbReference type="InterPro" id="IPR052432">
    <property type="entry name" value="PITP/CRAL-TRIO"/>
</dbReference>